<name>A0A9D7S6T7_9BACT</name>
<dbReference type="Pfam" id="PF13585">
    <property type="entry name" value="CHU_C"/>
    <property type="match status" value="1"/>
</dbReference>
<reference evidence="1 2" key="1">
    <citation type="submission" date="2020-10" db="EMBL/GenBank/DDBJ databases">
        <title>Connecting structure to function with the recovery of over 1000 high-quality activated sludge metagenome-assembled genomes encoding full-length rRNA genes using long-read sequencing.</title>
        <authorList>
            <person name="Singleton C.M."/>
            <person name="Petriglieri F."/>
            <person name="Kristensen J.M."/>
            <person name="Kirkegaard R.H."/>
            <person name="Michaelsen T.Y."/>
            <person name="Andersen M.H."/>
            <person name="Karst S.M."/>
            <person name="Dueholm M.S."/>
            <person name="Nielsen P.H."/>
            <person name="Albertsen M."/>
        </authorList>
    </citation>
    <scope>NUCLEOTIDE SEQUENCE [LARGE SCALE GENOMIC DNA]</scope>
    <source>
        <strain evidence="1">Ribe_18-Q3-R11-54_BAT3C.373</strain>
    </source>
</reference>
<organism evidence="1 2">
    <name type="scientific">Candidatus Defluviibacterium haderslevense</name>
    <dbReference type="NCBI Taxonomy" id="2981993"/>
    <lineage>
        <taxon>Bacteria</taxon>
        <taxon>Pseudomonadati</taxon>
        <taxon>Bacteroidota</taxon>
        <taxon>Saprospiria</taxon>
        <taxon>Saprospirales</taxon>
        <taxon>Saprospiraceae</taxon>
        <taxon>Candidatus Defluviibacterium</taxon>
    </lineage>
</organism>
<dbReference type="InterPro" id="IPR013783">
    <property type="entry name" value="Ig-like_fold"/>
</dbReference>
<proteinExistence type="predicted"/>
<comment type="caution">
    <text evidence="1">The sequence shown here is derived from an EMBL/GenBank/DDBJ whole genome shotgun (WGS) entry which is preliminary data.</text>
</comment>
<evidence type="ECO:0000313" key="1">
    <source>
        <dbReference type="EMBL" id="MBK9716748.1"/>
    </source>
</evidence>
<dbReference type="EMBL" id="JADKFW010000004">
    <property type="protein sequence ID" value="MBK9716748.1"/>
    <property type="molecule type" value="Genomic_DNA"/>
</dbReference>
<dbReference type="Proteomes" id="UP000808349">
    <property type="component" value="Unassembled WGS sequence"/>
</dbReference>
<accession>A0A9D7S6T7</accession>
<evidence type="ECO:0000313" key="2">
    <source>
        <dbReference type="Proteomes" id="UP000808349"/>
    </source>
</evidence>
<protein>
    <submittedName>
        <fullName evidence="1">Gliding motility-associated C-terminal domain-containing protein</fullName>
    </submittedName>
</protein>
<dbReference type="Gene3D" id="2.60.120.260">
    <property type="entry name" value="Galactose-binding domain-like"/>
    <property type="match status" value="1"/>
</dbReference>
<dbReference type="Gene3D" id="2.60.40.10">
    <property type="entry name" value="Immunoglobulins"/>
    <property type="match status" value="6"/>
</dbReference>
<sequence>MQQLYKLLVLFVLGCQTLSGQKIIQPTTFFTSSTSQAKAANGCNIVVNAGPDITICAGIPKNLQGMASGGYSSLTWEPPDGLSNTKIVNPLANPATTTTYTLTAMGTSGNLITNGGFETGVINPATTNYTQYTNVNALIGSTGGYMIMSVPQIAQAFGCNPAIGNFTLVITPTGSGQNIWCQTIPTSKNTDYKIEFKVFGILYIFGPAPSIGLSINGTLIGNVDAISGLCIESDGSFIWNSGNATSANICLASYSGSGPASMCAIDDITVKECCVEKDEVTVTVYDLIADVAKPDDINCNNRPLTLDASASTSGPLIKYEWTTTNGKILSGDKTTNPVIDAPGTYTFKIIGEYGCEKTVTVVVNGSVKPPDLQLKNTDLTCVLDRATIEAKSKSSNPMFDWSGPNSYTSTRSTDLNIKEPGDYIVTVTDDYGCKTTGKVTVKDLRTDVDIQIIGDTIRCGEDSVFLVGKSISPAPFFVWKSPGGKKTNANVIFAKDTGWYVLTVQDSLGCSTMDSFYLINFKTNVPIGFISDTLDCVNPIVTIKLITDTSGTTLWRGPNGFVSTQKQVSVTDSGWYYVNIQTSGGCNGLDSVYVPRSAELPDAFIMPTDTITCLKSTITLLGGSNTMGSSIQWQGPGGGLGNTNQIMVSDSGDYTLFVTGSNGCLASAQIHVYKDIDTPKLNLVSDTLNCIVKSIALNPTGNPNLNYQWSGPNAFNSTLSNPIITEAGEYIVVVIGKNGCPKSGFILIEQDTLPPNIDVLPDTINCNKPSLTPKTITDLDIINYSWTGPNQFNSNSANPVLNQGGQYSVTVRNSSGCESTKSFTIFEDILKPTVSISSDTISCKQAGQIKIEAIDPQASFTWTGPNSFNSVQQKNPISTPGWYIIQVTGINGCITLDSVFVFQKDILPNVFTSNDTLTCSRTSLNLKGGSSTQNVIFEWKGPNGFMSNQMNPIVSDSGLYTLKVIDPNGCEAISQLMITKLGTKPTISLALLDSLTCKTNTATLEVTDNQNSKMIQWSGPNNFNSSNLKIIIQESGTYYIKVTNEFGCESIDSITVQDFRKLPVIQINDEKLDCSRRNAFVNLITQDLGLQFNWSGPNGFSSNLKNPAISDPGTYSVTVTNNLNCALVKQIIVSKDTLVPDIFLSADTITCTRKSVPIKAFTSTQGFNLIWKGPNGFMSGSPQIPVTSKGYYVCTIINPRNKCFIIDSVLVLEDTALIRNAVINNQDASCNQDNGSIIIGAIDGGAAPYQYSIDKGSTFQSGSLFNGLKSGIYDVKILDRNGCTFDQQIKIDVGSGVDVELESQIEIQANDNKQLNLVIKNIAQTDVDKILWSPSDQLSCSDCPNPILTATHDDVITVIVTDKNGCSSETSIRIIVKRDFTIYLPTIFSPNHDETNDSFYPTSSIGSVTIDRMTILDRWGNVVFDRKNFLSDQAALGWLGTYQNKPVNPGVYVYLVEVNISGTVKKIYGDITLIR</sequence>
<gene>
    <name evidence="1" type="ORF">IPO85_04390</name>
</gene>